<dbReference type="InterPro" id="IPR010982">
    <property type="entry name" value="Lambda_DNA-bd_dom_sf"/>
</dbReference>
<dbReference type="SMART" id="SM00530">
    <property type="entry name" value="HTH_XRE"/>
    <property type="match status" value="1"/>
</dbReference>
<dbReference type="CDD" id="cd00093">
    <property type="entry name" value="HTH_XRE"/>
    <property type="match status" value="1"/>
</dbReference>
<comment type="caution">
    <text evidence="2">The sequence shown here is derived from an EMBL/GenBank/DDBJ whole genome shotgun (WGS) entry which is preliminary data.</text>
</comment>
<keyword evidence="3" id="KW-1185">Reference proteome</keyword>
<dbReference type="InterPro" id="IPR043917">
    <property type="entry name" value="DUF5753"/>
</dbReference>
<protein>
    <submittedName>
        <fullName evidence="2">Helix-turn-helix domain-containing protein</fullName>
    </submittedName>
</protein>
<dbReference type="PROSITE" id="PS50943">
    <property type="entry name" value="HTH_CROC1"/>
    <property type="match status" value="1"/>
</dbReference>
<dbReference type="Pfam" id="PF13560">
    <property type="entry name" value="HTH_31"/>
    <property type="match status" value="1"/>
</dbReference>
<dbReference type="GO" id="GO:0003677">
    <property type="term" value="F:DNA binding"/>
    <property type="evidence" value="ECO:0007669"/>
    <property type="project" value="InterPro"/>
</dbReference>
<proteinExistence type="predicted"/>
<reference evidence="2" key="1">
    <citation type="submission" date="2021-03" db="EMBL/GenBank/DDBJ databases">
        <authorList>
            <person name="Kanchanasin P."/>
            <person name="Saeng-In P."/>
            <person name="Phongsopitanun W."/>
            <person name="Yuki M."/>
            <person name="Kudo T."/>
            <person name="Ohkuma M."/>
            <person name="Tanasupawat S."/>
        </authorList>
    </citation>
    <scope>NUCLEOTIDE SEQUENCE</scope>
    <source>
        <strain evidence="2">GKU 128</strain>
    </source>
</reference>
<dbReference type="EMBL" id="JAGEOJ010000026">
    <property type="protein sequence ID" value="MBO2454457.1"/>
    <property type="molecule type" value="Genomic_DNA"/>
</dbReference>
<evidence type="ECO:0000313" key="3">
    <source>
        <dbReference type="Proteomes" id="UP000669179"/>
    </source>
</evidence>
<dbReference type="Pfam" id="PF19054">
    <property type="entry name" value="DUF5753"/>
    <property type="match status" value="1"/>
</dbReference>
<dbReference type="AlphaFoldDB" id="A0A939PLC7"/>
<organism evidence="2 3">
    <name type="scientific">Actinomadura barringtoniae</name>
    <dbReference type="NCBI Taxonomy" id="1427535"/>
    <lineage>
        <taxon>Bacteria</taxon>
        <taxon>Bacillati</taxon>
        <taxon>Actinomycetota</taxon>
        <taxon>Actinomycetes</taxon>
        <taxon>Streptosporangiales</taxon>
        <taxon>Thermomonosporaceae</taxon>
        <taxon>Actinomadura</taxon>
    </lineage>
</organism>
<dbReference type="SUPFAM" id="SSF47413">
    <property type="entry name" value="lambda repressor-like DNA-binding domains"/>
    <property type="match status" value="1"/>
</dbReference>
<dbReference type="InterPro" id="IPR001387">
    <property type="entry name" value="Cro/C1-type_HTH"/>
</dbReference>
<feature type="domain" description="HTH cro/C1-type" evidence="1">
    <location>
        <begin position="17"/>
        <end position="71"/>
    </location>
</feature>
<name>A0A939PLC7_9ACTN</name>
<dbReference type="Gene3D" id="1.10.260.40">
    <property type="entry name" value="lambda repressor-like DNA-binding domains"/>
    <property type="match status" value="1"/>
</dbReference>
<sequence length="284" mass="31950">MGNIAPTIRLRRLGLALKNARESAGLTLYEAADLLKRHPTSIARIEKGLHHARVRDVEYMLNKYGVTDAAIHERLYDWSRNGRKKGWWQEFRKDLSPETMDLIGLEYDSDSIDFCELVVVPGLFQNEDYARALIAQGPYSGDEESVERLIAVRMQRKEIITRPNPPRLRAIIDEAALHRLVGGRRVMRAQLQHLLDLSSLPNVMLQVLPFACGAHQCVTGAFIIIEIGGPGSLRVVTVDSLTQMSYLEGEDVLRTYSNAFKGMHAKAHSEADTRTFIEGLLSQT</sequence>
<evidence type="ECO:0000313" key="2">
    <source>
        <dbReference type="EMBL" id="MBO2454457.1"/>
    </source>
</evidence>
<gene>
    <name evidence="2" type="ORF">J4573_45730</name>
</gene>
<dbReference type="RefSeq" id="WP_208262664.1">
    <property type="nucleotide sequence ID" value="NZ_JAGEOJ010000026.1"/>
</dbReference>
<accession>A0A939PLC7</accession>
<dbReference type="Proteomes" id="UP000669179">
    <property type="component" value="Unassembled WGS sequence"/>
</dbReference>
<evidence type="ECO:0000259" key="1">
    <source>
        <dbReference type="PROSITE" id="PS50943"/>
    </source>
</evidence>